<feature type="region of interest" description="Disordered" evidence="1">
    <location>
        <begin position="157"/>
        <end position="178"/>
    </location>
</feature>
<sequence>MDTSPVSGAGSSRGVERIRLRELIEAGEAEHGPVDPAAVAAKAALLRADPQALAVGGTGSGAGSSRGVERDRLRELIEAGEAEHGPVDPAAVAAKAALLRADPQAPAVGGTGSGAGSSRGVERIRLRELIEAGEAEHGPVDPVAVAAKAALLRADPQAPAVPGAPAPPAAARVAPVEA</sequence>
<evidence type="ECO:0000313" key="2">
    <source>
        <dbReference type="EMBL" id="QDY77185.1"/>
    </source>
</evidence>
<dbReference type="EMBL" id="CP042266">
    <property type="protein sequence ID" value="QDY77185.1"/>
    <property type="molecule type" value="Genomic_DNA"/>
</dbReference>
<accession>A0A5B8J5V8</accession>
<dbReference type="Proteomes" id="UP000320580">
    <property type="component" value="Chromosome"/>
</dbReference>
<feature type="compositionally biased region" description="Low complexity" evidence="1">
    <location>
        <begin position="169"/>
        <end position="178"/>
    </location>
</feature>
<evidence type="ECO:0000313" key="3">
    <source>
        <dbReference type="Proteomes" id="UP000320580"/>
    </source>
</evidence>
<dbReference type="AlphaFoldDB" id="A0A5B8J5V8"/>
<reference evidence="2 3" key="1">
    <citation type="submission" date="2019-07" db="EMBL/GenBank/DDBJ databases">
        <authorList>
            <person name="Zhu P."/>
        </authorList>
    </citation>
    <scope>NUCLEOTIDE SEQUENCE [LARGE SCALE GENOMIC DNA]</scope>
    <source>
        <strain evidence="2 3">SSL-25</strain>
    </source>
</reference>
<dbReference type="RefSeq" id="WP_146480475.1">
    <property type="nucleotide sequence ID" value="NZ_CP042266.1"/>
</dbReference>
<keyword evidence="3" id="KW-1185">Reference proteome</keyword>
<name>A0A5B8J5V8_9ACTN</name>
<gene>
    <name evidence="2" type="ORF">FQU76_12405</name>
</gene>
<evidence type="ECO:0000256" key="1">
    <source>
        <dbReference type="SAM" id="MobiDB-lite"/>
    </source>
</evidence>
<dbReference type="KEGG" id="sqz:FQU76_12405"/>
<protein>
    <submittedName>
        <fullName evidence="2">Uncharacterized protein</fullName>
    </submittedName>
</protein>
<organism evidence="2 3">
    <name type="scientific">Streptomyces qinzhouensis</name>
    <dbReference type="NCBI Taxonomy" id="2599401"/>
    <lineage>
        <taxon>Bacteria</taxon>
        <taxon>Bacillati</taxon>
        <taxon>Actinomycetota</taxon>
        <taxon>Actinomycetes</taxon>
        <taxon>Kitasatosporales</taxon>
        <taxon>Streptomycetaceae</taxon>
        <taxon>Streptomyces</taxon>
    </lineage>
</organism>
<proteinExistence type="predicted"/>